<evidence type="ECO:0000256" key="4">
    <source>
        <dbReference type="ARBA" id="ARBA00022989"/>
    </source>
</evidence>
<evidence type="ECO:0000256" key="7">
    <source>
        <dbReference type="SAM" id="Phobius"/>
    </source>
</evidence>
<keyword evidence="4 7" id="KW-1133">Transmembrane helix</keyword>
<evidence type="ECO:0000256" key="5">
    <source>
        <dbReference type="ARBA" id="ARBA00023136"/>
    </source>
</evidence>
<reference evidence="10 11" key="1">
    <citation type="submission" date="2017-09" db="EMBL/GenBank/DDBJ databases">
        <title>Depth-based differentiation of microbial function through sediment-hosted aquifers and enrichment of novel symbionts in the deep terrestrial subsurface.</title>
        <authorList>
            <person name="Probst A.J."/>
            <person name="Ladd B."/>
            <person name="Jarett J.K."/>
            <person name="Geller-Mcgrath D.E."/>
            <person name="Sieber C.M."/>
            <person name="Emerson J.B."/>
            <person name="Anantharaman K."/>
            <person name="Thomas B.C."/>
            <person name="Malmstrom R."/>
            <person name="Stieglmeier M."/>
            <person name="Klingl A."/>
            <person name="Woyke T."/>
            <person name="Ryan C.M."/>
            <person name="Banfield J.F."/>
        </authorList>
    </citation>
    <scope>NUCLEOTIDE SEQUENCE [LARGE SCALE GENOMIC DNA]</scope>
    <source>
        <strain evidence="10">CG08_land_8_20_14_0_20_45_16</strain>
    </source>
</reference>
<sequence>MNFWRLIKIAFRDLSVSRMRTFFTMLGVIIGIFSVITLISLGEGLKAYMRRQIDSYGTGSNYMELHAGTKGGGYFIGGDLTYADAKAIEQEARYVAEVDSRVMRSGEFTYGNKKFKTSFIMGASPYVQSMMNWEVGEGSFFSSLDVETRRRVVIIGKNIEKRLFGNFSAVGERIKLDGQNVQVIGVFAEKGSFMGFNYDDMALLPVTSASDLFGVTKMVEIGINAKSDKVVSEAKVEVKRILIKRHGQEDFRLDTMEESMSMVNTIMNGLTAIVAGIAAISLLVGGIGIANIMLVAVTERTQEIGIRKAVGARERDIILQFLAEAVVISFIGGAIGIVAGAAMALLIMYAIGFPLLISTWAVVLASTVSIFVGVVSGVYPAMRAGRLDPVEALRYE</sequence>
<dbReference type="AlphaFoldDB" id="A0A2H0XUC9"/>
<evidence type="ECO:0000313" key="10">
    <source>
        <dbReference type="EMBL" id="PIS28560.1"/>
    </source>
</evidence>
<comment type="caution">
    <text evidence="10">The sequence shown here is derived from an EMBL/GenBank/DDBJ whole genome shotgun (WGS) entry which is preliminary data.</text>
</comment>
<feature type="domain" description="MacB-like periplasmic core" evidence="9">
    <location>
        <begin position="21"/>
        <end position="240"/>
    </location>
</feature>
<dbReference type="PANTHER" id="PTHR30572">
    <property type="entry name" value="MEMBRANE COMPONENT OF TRANSPORTER-RELATED"/>
    <property type="match status" value="1"/>
</dbReference>
<feature type="transmembrane region" description="Helical" evidence="7">
    <location>
        <begin position="21"/>
        <end position="42"/>
    </location>
</feature>
<feature type="transmembrane region" description="Helical" evidence="7">
    <location>
        <begin position="357"/>
        <end position="379"/>
    </location>
</feature>
<feature type="transmembrane region" description="Helical" evidence="7">
    <location>
        <begin position="318"/>
        <end position="351"/>
    </location>
</feature>
<name>A0A2H0XUC9_UNCSA</name>
<protein>
    <submittedName>
        <fullName evidence="10">Multidrug ABC transporter substrate-binding protein</fullName>
    </submittedName>
</protein>
<keyword evidence="3 7" id="KW-0812">Transmembrane</keyword>
<evidence type="ECO:0000256" key="6">
    <source>
        <dbReference type="ARBA" id="ARBA00038076"/>
    </source>
</evidence>
<comment type="subcellular location">
    <subcellularLocation>
        <location evidence="1">Cell membrane</location>
        <topology evidence="1">Multi-pass membrane protein</topology>
    </subcellularLocation>
</comment>
<dbReference type="Proteomes" id="UP000231343">
    <property type="component" value="Unassembled WGS sequence"/>
</dbReference>
<dbReference type="EMBL" id="PEYM01000127">
    <property type="protein sequence ID" value="PIS28560.1"/>
    <property type="molecule type" value="Genomic_DNA"/>
</dbReference>
<keyword evidence="5 7" id="KW-0472">Membrane</keyword>
<evidence type="ECO:0000256" key="1">
    <source>
        <dbReference type="ARBA" id="ARBA00004651"/>
    </source>
</evidence>
<feature type="transmembrane region" description="Helical" evidence="7">
    <location>
        <begin position="270"/>
        <end position="297"/>
    </location>
</feature>
<comment type="similarity">
    <text evidence="6">Belongs to the ABC-4 integral membrane protein family.</text>
</comment>
<evidence type="ECO:0000259" key="9">
    <source>
        <dbReference type="Pfam" id="PF12704"/>
    </source>
</evidence>
<accession>A0A2H0XUC9</accession>
<dbReference type="GO" id="GO:0005886">
    <property type="term" value="C:plasma membrane"/>
    <property type="evidence" value="ECO:0007669"/>
    <property type="project" value="UniProtKB-SubCell"/>
</dbReference>
<dbReference type="InterPro" id="IPR025857">
    <property type="entry name" value="MacB_PCD"/>
</dbReference>
<organism evidence="10 11">
    <name type="scientific">Candidatus Saganbacteria bacterium CG08_land_8_20_14_0_20_45_16</name>
    <dbReference type="NCBI Taxonomy" id="2014293"/>
    <lineage>
        <taxon>Bacteria</taxon>
        <taxon>Bacillati</taxon>
        <taxon>Saganbacteria</taxon>
    </lineage>
</organism>
<evidence type="ECO:0000259" key="8">
    <source>
        <dbReference type="Pfam" id="PF02687"/>
    </source>
</evidence>
<dbReference type="Pfam" id="PF12704">
    <property type="entry name" value="MacB_PCD"/>
    <property type="match status" value="1"/>
</dbReference>
<dbReference type="Pfam" id="PF02687">
    <property type="entry name" value="FtsX"/>
    <property type="match status" value="1"/>
</dbReference>
<evidence type="ECO:0000256" key="3">
    <source>
        <dbReference type="ARBA" id="ARBA00022692"/>
    </source>
</evidence>
<dbReference type="GO" id="GO:0022857">
    <property type="term" value="F:transmembrane transporter activity"/>
    <property type="evidence" value="ECO:0007669"/>
    <property type="project" value="TreeGrafter"/>
</dbReference>
<proteinExistence type="inferred from homology"/>
<feature type="domain" description="ABC3 transporter permease C-terminal" evidence="8">
    <location>
        <begin position="277"/>
        <end position="389"/>
    </location>
</feature>
<keyword evidence="2" id="KW-1003">Cell membrane</keyword>
<evidence type="ECO:0000256" key="2">
    <source>
        <dbReference type="ARBA" id="ARBA00022475"/>
    </source>
</evidence>
<gene>
    <name evidence="10" type="ORF">COT42_07585</name>
</gene>
<dbReference type="InterPro" id="IPR003838">
    <property type="entry name" value="ABC3_permease_C"/>
</dbReference>
<dbReference type="InterPro" id="IPR050250">
    <property type="entry name" value="Macrolide_Exporter_MacB"/>
</dbReference>
<dbReference type="PANTHER" id="PTHR30572:SF4">
    <property type="entry name" value="ABC TRANSPORTER PERMEASE YTRF"/>
    <property type="match status" value="1"/>
</dbReference>
<evidence type="ECO:0000313" key="11">
    <source>
        <dbReference type="Proteomes" id="UP000231343"/>
    </source>
</evidence>